<keyword evidence="2" id="KW-0472">Membrane</keyword>
<dbReference type="AlphaFoldDB" id="A0A2T3AGS9"/>
<protein>
    <submittedName>
        <fullName evidence="3">Uncharacterized protein</fullName>
    </submittedName>
</protein>
<keyword evidence="2" id="KW-1133">Transmembrane helix</keyword>
<sequence>MASTTSSAFPLATLDPCTSDCTDSPGTANSDGSISNNAGAGSGNDNTFSLSKGGIIALIVVFVFFAIMGIGTATLFYLAKKKEWKIKETIRRSAKRVVIALTPRRTEFPSSVKHGSVKSRRGHVRMDDVPPTPRLKIEDVERGPKLTRDWKKFSSKV</sequence>
<organism evidence="3 4">
    <name type="scientific">Coniella lustricola</name>
    <dbReference type="NCBI Taxonomy" id="2025994"/>
    <lineage>
        <taxon>Eukaryota</taxon>
        <taxon>Fungi</taxon>
        <taxon>Dikarya</taxon>
        <taxon>Ascomycota</taxon>
        <taxon>Pezizomycotina</taxon>
        <taxon>Sordariomycetes</taxon>
        <taxon>Sordariomycetidae</taxon>
        <taxon>Diaporthales</taxon>
        <taxon>Schizoparmaceae</taxon>
        <taxon>Coniella</taxon>
    </lineage>
</organism>
<gene>
    <name evidence="3" type="ORF">BD289DRAFT_480111</name>
</gene>
<name>A0A2T3AGS9_9PEZI</name>
<dbReference type="EMBL" id="KZ678391">
    <property type="protein sequence ID" value="PSR97433.1"/>
    <property type="molecule type" value="Genomic_DNA"/>
</dbReference>
<proteinExistence type="predicted"/>
<keyword evidence="2" id="KW-0812">Transmembrane</keyword>
<evidence type="ECO:0000313" key="3">
    <source>
        <dbReference type="EMBL" id="PSR97433.1"/>
    </source>
</evidence>
<evidence type="ECO:0000313" key="4">
    <source>
        <dbReference type="Proteomes" id="UP000241462"/>
    </source>
</evidence>
<dbReference type="Proteomes" id="UP000241462">
    <property type="component" value="Unassembled WGS sequence"/>
</dbReference>
<dbReference type="InParanoid" id="A0A2T3AGS9"/>
<reference evidence="3 4" key="1">
    <citation type="journal article" date="2018" name="Mycol. Prog.">
        <title>Coniella lustricola, a new species from submerged detritus.</title>
        <authorList>
            <person name="Raudabaugh D.B."/>
            <person name="Iturriaga T."/>
            <person name="Carver A."/>
            <person name="Mondo S."/>
            <person name="Pangilinan J."/>
            <person name="Lipzen A."/>
            <person name="He G."/>
            <person name="Amirebrahimi M."/>
            <person name="Grigoriev I.V."/>
            <person name="Miller A.N."/>
        </authorList>
    </citation>
    <scope>NUCLEOTIDE SEQUENCE [LARGE SCALE GENOMIC DNA]</scope>
    <source>
        <strain evidence="3 4">B22-T-1</strain>
    </source>
</reference>
<evidence type="ECO:0000256" key="1">
    <source>
        <dbReference type="SAM" id="MobiDB-lite"/>
    </source>
</evidence>
<feature type="region of interest" description="Disordered" evidence="1">
    <location>
        <begin position="110"/>
        <end position="135"/>
    </location>
</feature>
<evidence type="ECO:0000256" key="2">
    <source>
        <dbReference type="SAM" id="Phobius"/>
    </source>
</evidence>
<accession>A0A2T3AGS9</accession>
<keyword evidence="4" id="KW-1185">Reference proteome</keyword>
<feature type="transmembrane region" description="Helical" evidence="2">
    <location>
        <begin position="55"/>
        <end position="78"/>
    </location>
</feature>
<dbReference type="OrthoDB" id="5425637at2759"/>